<dbReference type="GO" id="GO:0005524">
    <property type="term" value="F:ATP binding"/>
    <property type="evidence" value="ECO:0007669"/>
    <property type="project" value="UniProtKB-KW"/>
</dbReference>
<evidence type="ECO:0000256" key="1">
    <source>
        <dbReference type="ARBA" id="ARBA00022741"/>
    </source>
</evidence>
<dbReference type="Pfam" id="PF17764">
    <property type="entry name" value="PriA_3primeBD"/>
    <property type="match status" value="1"/>
</dbReference>
<dbReference type="Gene3D" id="3.40.50.300">
    <property type="entry name" value="P-loop containing nucleotide triphosphate hydrolases"/>
    <property type="match status" value="1"/>
</dbReference>
<evidence type="ECO:0000259" key="4">
    <source>
        <dbReference type="Pfam" id="PF17764"/>
    </source>
</evidence>
<dbReference type="GO" id="GO:0003677">
    <property type="term" value="F:DNA binding"/>
    <property type="evidence" value="ECO:0007669"/>
    <property type="project" value="UniProtKB-KW"/>
</dbReference>
<reference evidence="5 6" key="1">
    <citation type="submission" date="2016-02" db="EMBL/GenBank/DDBJ databases">
        <authorList>
            <person name="Alioto T."/>
            <person name="Alioto T."/>
        </authorList>
    </citation>
    <scope>NUCLEOTIDE SEQUENCE [LARGE SCALE GENOMIC DNA]</scope>
    <source>
        <strain evidence="5 6">NR010</strain>
    </source>
</reference>
<dbReference type="GO" id="GO:0006302">
    <property type="term" value="P:double-strand break repair"/>
    <property type="evidence" value="ECO:0007669"/>
    <property type="project" value="TreeGrafter"/>
</dbReference>
<keyword evidence="2" id="KW-0067">ATP-binding</keyword>
<gene>
    <name evidence="5" type="ORF">AXE77_01695</name>
</gene>
<evidence type="ECO:0000313" key="6">
    <source>
        <dbReference type="Proteomes" id="UP000259221"/>
    </source>
</evidence>
<organism evidence="5 6">
    <name type="scientific">Gardnerella vaginalis</name>
    <dbReference type="NCBI Taxonomy" id="2702"/>
    <lineage>
        <taxon>Bacteria</taxon>
        <taxon>Bacillati</taxon>
        <taxon>Actinomycetota</taxon>
        <taxon>Actinomycetes</taxon>
        <taxon>Bifidobacteriales</taxon>
        <taxon>Bifidobacteriaceae</taxon>
        <taxon>Gardnerella</taxon>
    </lineage>
</organism>
<dbReference type="AlphaFoldDB" id="A0A3E1J284"/>
<evidence type="ECO:0000256" key="2">
    <source>
        <dbReference type="ARBA" id="ARBA00022840"/>
    </source>
</evidence>
<dbReference type="GO" id="GO:0006270">
    <property type="term" value="P:DNA replication initiation"/>
    <property type="evidence" value="ECO:0007669"/>
    <property type="project" value="TreeGrafter"/>
</dbReference>
<dbReference type="Gene3D" id="3.40.1440.60">
    <property type="entry name" value="PriA, 3(prime) DNA-binding domain"/>
    <property type="match status" value="1"/>
</dbReference>
<dbReference type="GO" id="GO:0043138">
    <property type="term" value="F:3'-5' DNA helicase activity"/>
    <property type="evidence" value="ECO:0007669"/>
    <property type="project" value="TreeGrafter"/>
</dbReference>
<dbReference type="PANTHER" id="PTHR30580:SF0">
    <property type="entry name" value="PRIMOSOMAL PROTEIN N"/>
    <property type="match status" value="1"/>
</dbReference>
<name>A0A3E1J284_GARVA</name>
<dbReference type="InterPro" id="IPR041222">
    <property type="entry name" value="PriA_3primeBD"/>
</dbReference>
<dbReference type="GO" id="GO:0006310">
    <property type="term" value="P:DNA recombination"/>
    <property type="evidence" value="ECO:0007669"/>
    <property type="project" value="TreeGrafter"/>
</dbReference>
<keyword evidence="1" id="KW-0547">Nucleotide-binding</keyword>
<dbReference type="RefSeq" id="WP_116711842.1">
    <property type="nucleotide sequence ID" value="NZ_LRTV01000001.1"/>
</dbReference>
<comment type="caution">
    <text evidence="5">The sequence shown here is derived from an EMBL/GenBank/DDBJ whole genome shotgun (WGS) entry which is preliminary data.</text>
</comment>
<accession>A0A3E1J284</accession>
<feature type="domain" description="Primosomal protein N' 3' DNA-binding" evidence="4">
    <location>
        <begin position="33"/>
        <end position="133"/>
    </location>
</feature>
<evidence type="ECO:0000313" key="5">
    <source>
        <dbReference type="EMBL" id="RFD80242.1"/>
    </source>
</evidence>
<keyword evidence="3" id="KW-0238">DNA-binding</keyword>
<dbReference type="OrthoDB" id="3177118at2"/>
<dbReference type="EMBL" id="LRTV01000001">
    <property type="protein sequence ID" value="RFD80242.1"/>
    <property type="molecule type" value="Genomic_DNA"/>
</dbReference>
<dbReference type="PANTHER" id="PTHR30580">
    <property type="entry name" value="PRIMOSOMAL PROTEIN N"/>
    <property type="match status" value="1"/>
</dbReference>
<protein>
    <submittedName>
        <fullName evidence="5">Primosome assembly protein PriA</fullName>
    </submittedName>
</protein>
<sequence length="840" mass="91799">MAEQPSLDGLARKTRRKRTVAERIPAKKHAIARVILDVQAAHLGRTFDYLIAQDQDESAQPGAFVRVRFGAQKLIGVIWSRSSHTDTPASALRFIERVLPSDVLLSKSLRDDIDAIAAAYGGTSANILRLAVPQRVARVEHETVFDNIRLQRRKDWCRKLKQRLLENNNAQSSYATTARMLNSYSNADMLYSALNRPVAYDAADDSYDTADDSYDAADDNHNVAQSFVVDALPGSQRLAQDLAWMIVTAISAGRQAVAVLPTLREVNDVMRALMAYGLQPYKRVDDNHPGFSAGGFDGDVARLSAADAPADRYRAWRAVAAGIVPCVLGTRAAMYAPVEGDALFAIVEDTAYQYADGMMPYAQARGVMRLRAQRHGGIFVAMAYSRSALSQSEVDCYASNTEVAQLVSGASIPVAPLQAVRETLVPWVRWLNRATLSALADQSIGARIPHTAVRAINDALSEGCPVLFSIPQDGVTQSAVCASCNTQARCKRCTGPLDISSGKSSARCLWCGASSVSWSCSHCGSHNMRAIRVGAAGTAEELTRLFRNVPLVLSSPHQPHGIVECINEQPIIVVATPGAEPRVRAREEGKCGEYRVVAILDTWVSLYATGLDARVDTLTAWMKAASLCAPRSRGGSVLLIGETYQNLASALTLWDTTQLSRNELLERKQTVLPPAVSAACVWGSRDAVMQALRDIGAMVQLDDDSCSNQSENQNANQENQNANQIICSNKNLPMLTMKMDVLAETDKIAETDEANESSQEHNVEQTIPPLLGIVPMHPPVTDHFQHFENFDDRVKAVVRVPLSFRQELVLRLQREVAHHVATRAAGELRFCIDPKDLLAY</sequence>
<proteinExistence type="predicted"/>
<dbReference type="InterPro" id="IPR027417">
    <property type="entry name" value="P-loop_NTPase"/>
</dbReference>
<evidence type="ECO:0000256" key="3">
    <source>
        <dbReference type="ARBA" id="ARBA00023125"/>
    </source>
</evidence>
<dbReference type="Proteomes" id="UP000259221">
    <property type="component" value="Unassembled WGS sequence"/>
</dbReference>
<dbReference type="InterPro" id="IPR042115">
    <property type="entry name" value="PriA_3primeBD_sf"/>
</dbReference>